<dbReference type="Proteomes" id="UP000186922">
    <property type="component" value="Unassembled WGS sequence"/>
</dbReference>
<comment type="caution">
    <text evidence="1">The sequence shown here is derived from an EMBL/GenBank/DDBJ whole genome shotgun (WGS) entry which is preliminary data.</text>
</comment>
<sequence length="57" mass="6220">MITQKRKRASGYCGEFPHLAQESMPATPKIPLTELFARRRTAAFSVRAPSAQGVSGD</sequence>
<evidence type="ECO:0000313" key="1">
    <source>
        <dbReference type="EMBL" id="GAU87653.1"/>
    </source>
</evidence>
<name>A0A1D1UMT7_RAMVA</name>
<protein>
    <submittedName>
        <fullName evidence="1">Uncharacterized protein</fullName>
    </submittedName>
</protein>
<accession>A0A1D1UMT7</accession>
<gene>
    <name evidence="1" type="primary">RvY_00469-1</name>
    <name evidence="1" type="synonym">RvY_00469.1</name>
    <name evidence="1" type="ORF">RvY_00469</name>
</gene>
<proteinExistence type="predicted"/>
<evidence type="ECO:0000313" key="2">
    <source>
        <dbReference type="Proteomes" id="UP000186922"/>
    </source>
</evidence>
<keyword evidence="2" id="KW-1185">Reference proteome</keyword>
<organism evidence="1 2">
    <name type="scientific">Ramazzottius varieornatus</name>
    <name type="common">Water bear</name>
    <name type="synonym">Tardigrade</name>
    <dbReference type="NCBI Taxonomy" id="947166"/>
    <lineage>
        <taxon>Eukaryota</taxon>
        <taxon>Metazoa</taxon>
        <taxon>Ecdysozoa</taxon>
        <taxon>Tardigrada</taxon>
        <taxon>Eutardigrada</taxon>
        <taxon>Parachela</taxon>
        <taxon>Hypsibioidea</taxon>
        <taxon>Ramazzottiidae</taxon>
        <taxon>Ramazzottius</taxon>
    </lineage>
</organism>
<dbReference type="EMBL" id="BDGG01000001">
    <property type="protein sequence ID" value="GAU87653.1"/>
    <property type="molecule type" value="Genomic_DNA"/>
</dbReference>
<reference evidence="1 2" key="1">
    <citation type="journal article" date="2016" name="Nat. Commun.">
        <title>Extremotolerant tardigrade genome and improved radiotolerance of human cultured cells by tardigrade-unique protein.</title>
        <authorList>
            <person name="Hashimoto T."/>
            <person name="Horikawa D.D."/>
            <person name="Saito Y."/>
            <person name="Kuwahara H."/>
            <person name="Kozuka-Hata H."/>
            <person name="Shin-I T."/>
            <person name="Minakuchi Y."/>
            <person name="Ohishi K."/>
            <person name="Motoyama A."/>
            <person name="Aizu T."/>
            <person name="Enomoto A."/>
            <person name="Kondo K."/>
            <person name="Tanaka S."/>
            <person name="Hara Y."/>
            <person name="Koshikawa S."/>
            <person name="Sagara H."/>
            <person name="Miura T."/>
            <person name="Yokobori S."/>
            <person name="Miyagawa K."/>
            <person name="Suzuki Y."/>
            <person name="Kubo T."/>
            <person name="Oyama M."/>
            <person name="Kohara Y."/>
            <person name="Fujiyama A."/>
            <person name="Arakawa K."/>
            <person name="Katayama T."/>
            <person name="Toyoda A."/>
            <person name="Kunieda T."/>
        </authorList>
    </citation>
    <scope>NUCLEOTIDE SEQUENCE [LARGE SCALE GENOMIC DNA]</scope>
    <source>
        <strain evidence="1 2">YOKOZUNA-1</strain>
    </source>
</reference>
<dbReference type="AlphaFoldDB" id="A0A1D1UMT7"/>